<evidence type="ECO:0000313" key="5">
    <source>
        <dbReference type="EMBL" id="RJT47480.1"/>
    </source>
</evidence>
<dbReference type="SMART" id="SM00342">
    <property type="entry name" value="HTH_ARAC"/>
    <property type="match status" value="1"/>
</dbReference>
<dbReference type="PANTHER" id="PTHR46796:SF13">
    <property type="entry name" value="HTH-TYPE TRANSCRIPTIONAL ACTIVATOR RHAS"/>
    <property type="match status" value="1"/>
</dbReference>
<comment type="caution">
    <text evidence="5">The sequence shown here is derived from an EMBL/GenBank/DDBJ whole genome shotgun (WGS) entry which is preliminary data.</text>
</comment>
<dbReference type="GO" id="GO:0043565">
    <property type="term" value="F:sequence-specific DNA binding"/>
    <property type="evidence" value="ECO:0007669"/>
    <property type="project" value="InterPro"/>
</dbReference>
<dbReference type="PANTHER" id="PTHR46796">
    <property type="entry name" value="HTH-TYPE TRANSCRIPTIONAL ACTIVATOR RHAS-RELATED"/>
    <property type="match status" value="1"/>
</dbReference>
<dbReference type="GO" id="GO:0003700">
    <property type="term" value="F:DNA-binding transcription factor activity"/>
    <property type="evidence" value="ECO:0007669"/>
    <property type="project" value="InterPro"/>
</dbReference>
<reference evidence="5 6" key="1">
    <citation type="submission" date="2018-09" db="EMBL/GenBank/DDBJ databases">
        <authorList>
            <person name="Le Fleche-Mateos A."/>
        </authorList>
    </citation>
    <scope>NUCLEOTIDE SEQUENCE [LARGE SCALE GENOMIC DNA]</scope>
    <source>
        <strain evidence="5 6">DSM 27399</strain>
    </source>
</reference>
<dbReference type="EMBL" id="RAHH01000001">
    <property type="protein sequence ID" value="RJT47480.1"/>
    <property type="molecule type" value="Genomic_DNA"/>
</dbReference>
<feature type="domain" description="HTH araC/xylS-type" evidence="4">
    <location>
        <begin position="204"/>
        <end position="302"/>
    </location>
</feature>
<dbReference type="InterPro" id="IPR050204">
    <property type="entry name" value="AraC_XylS_family_regulators"/>
</dbReference>
<dbReference type="InterPro" id="IPR018060">
    <property type="entry name" value="HTH_AraC"/>
</dbReference>
<dbReference type="RefSeq" id="WP_120130855.1">
    <property type="nucleotide sequence ID" value="NZ_RAHH01000001.1"/>
</dbReference>
<sequence>MDPLSDVLSLLKPRSYMSKGFEAGGEWSVQFPDHYQSIKCNAIITGECWLAVDGVPAAVHLQAGDCFVLPSGRPFRLASDLSIPAVDAVPIFEKARDGGTVSCNGGKDFFLTGSRFAVSGANASTLLAMLPPVVHISKESDRQSLRWAVECMMQELRDERPGGLLIAQHMAHMMLVQALRMHVDNTQKGENSGWFAALADKQLSKALNAMHENPAHRWTVQMLAERAGMSRSIFSLKFKQATGSAPLEYLTRWRMLLAGDRLANSKEPISAVALSLGYGSESAFSTAFKRTLGCSPRQYGQKEEAGVEDKAIAE</sequence>
<accession>A0A419NEW0</accession>
<keyword evidence="6" id="KW-1185">Reference proteome</keyword>
<dbReference type="PROSITE" id="PS01124">
    <property type="entry name" value="HTH_ARAC_FAMILY_2"/>
    <property type="match status" value="1"/>
</dbReference>
<dbReference type="PRINTS" id="PR00032">
    <property type="entry name" value="HTHARAC"/>
</dbReference>
<evidence type="ECO:0000256" key="2">
    <source>
        <dbReference type="ARBA" id="ARBA00023125"/>
    </source>
</evidence>
<dbReference type="InterPro" id="IPR009057">
    <property type="entry name" value="Homeodomain-like_sf"/>
</dbReference>
<dbReference type="Gene3D" id="1.10.10.60">
    <property type="entry name" value="Homeodomain-like"/>
    <property type="match status" value="1"/>
</dbReference>
<dbReference type="Proteomes" id="UP000284908">
    <property type="component" value="Unassembled WGS sequence"/>
</dbReference>
<dbReference type="InterPro" id="IPR032783">
    <property type="entry name" value="AraC_lig"/>
</dbReference>
<dbReference type="Pfam" id="PF12852">
    <property type="entry name" value="Cupin_6"/>
    <property type="match status" value="1"/>
</dbReference>
<keyword evidence="3" id="KW-0804">Transcription</keyword>
<evidence type="ECO:0000259" key="4">
    <source>
        <dbReference type="PROSITE" id="PS01124"/>
    </source>
</evidence>
<dbReference type="SUPFAM" id="SSF46689">
    <property type="entry name" value="Homeodomain-like"/>
    <property type="match status" value="2"/>
</dbReference>
<dbReference type="Pfam" id="PF12833">
    <property type="entry name" value="HTH_18"/>
    <property type="match status" value="1"/>
</dbReference>
<proteinExistence type="predicted"/>
<dbReference type="InterPro" id="IPR020449">
    <property type="entry name" value="Tscrpt_reg_AraC-type_HTH"/>
</dbReference>
<evidence type="ECO:0000256" key="1">
    <source>
        <dbReference type="ARBA" id="ARBA00023015"/>
    </source>
</evidence>
<keyword evidence="2" id="KW-0238">DNA-binding</keyword>
<evidence type="ECO:0000313" key="6">
    <source>
        <dbReference type="Proteomes" id="UP000284908"/>
    </source>
</evidence>
<keyword evidence="1" id="KW-0805">Transcription regulation</keyword>
<dbReference type="AlphaFoldDB" id="A0A419NEW0"/>
<protein>
    <submittedName>
        <fullName evidence="5">AraC family transcriptional regulator</fullName>
    </submittedName>
</protein>
<name>A0A419NEW0_9GAMM</name>
<dbReference type="OrthoDB" id="9783876at2"/>
<evidence type="ECO:0000256" key="3">
    <source>
        <dbReference type="ARBA" id="ARBA00023163"/>
    </source>
</evidence>
<organism evidence="5 6">
    <name type="scientific">Rahnella woolbedingensis</name>
    <dbReference type="NCBI Taxonomy" id="1510574"/>
    <lineage>
        <taxon>Bacteria</taxon>
        <taxon>Pseudomonadati</taxon>
        <taxon>Pseudomonadota</taxon>
        <taxon>Gammaproteobacteria</taxon>
        <taxon>Enterobacterales</taxon>
        <taxon>Yersiniaceae</taxon>
        <taxon>Rahnella</taxon>
    </lineage>
</organism>
<gene>
    <name evidence="5" type="ORF">D6C13_00270</name>
</gene>